<keyword evidence="2" id="KW-0472">Membrane</keyword>
<keyword evidence="2" id="KW-0812">Transmembrane</keyword>
<proteinExistence type="predicted"/>
<name>A0A6G0TF72_APHGL</name>
<sequence>MFLYDEPSSSNWLTTFTTILVKSVSALMINLRFEENGDVDVLHLQFVPRMVVAFGHEFYLRHPKPIRKERDRHHDGVSQRNRIIIIIIVPLLSRSRSDNRIVEVAAALLHIILNVITIITIVACTHARAKRGAGTLVGRSKRTRSAVATNRKVRSQSSRSPSSSSSTSAADTRRRRRRPTLYRPTKKDVNLDPKVYFGSSCARTRKPLHDAAPTIFRALDTERDGGVSKRNPLVDFKRRSRVHRTHCNSEFEKKK</sequence>
<evidence type="ECO:0000256" key="2">
    <source>
        <dbReference type="SAM" id="Phobius"/>
    </source>
</evidence>
<reference evidence="3 4" key="1">
    <citation type="submission" date="2019-08" db="EMBL/GenBank/DDBJ databases">
        <title>The genome of the soybean aphid Biotype 1, its phylome, world population structure and adaptation to the North American continent.</title>
        <authorList>
            <person name="Giordano R."/>
            <person name="Donthu R.K."/>
            <person name="Hernandez A.G."/>
            <person name="Wright C.L."/>
            <person name="Zimin A.V."/>
        </authorList>
    </citation>
    <scope>NUCLEOTIDE SEQUENCE [LARGE SCALE GENOMIC DNA]</scope>
    <source>
        <tissue evidence="3">Whole aphids</tissue>
    </source>
</reference>
<organism evidence="3 4">
    <name type="scientific">Aphis glycines</name>
    <name type="common">Soybean aphid</name>
    <dbReference type="NCBI Taxonomy" id="307491"/>
    <lineage>
        <taxon>Eukaryota</taxon>
        <taxon>Metazoa</taxon>
        <taxon>Ecdysozoa</taxon>
        <taxon>Arthropoda</taxon>
        <taxon>Hexapoda</taxon>
        <taxon>Insecta</taxon>
        <taxon>Pterygota</taxon>
        <taxon>Neoptera</taxon>
        <taxon>Paraneoptera</taxon>
        <taxon>Hemiptera</taxon>
        <taxon>Sternorrhyncha</taxon>
        <taxon>Aphidomorpha</taxon>
        <taxon>Aphidoidea</taxon>
        <taxon>Aphididae</taxon>
        <taxon>Aphidini</taxon>
        <taxon>Aphis</taxon>
        <taxon>Aphis</taxon>
    </lineage>
</organism>
<evidence type="ECO:0000313" key="3">
    <source>
        <dbReference type="EMBL" id="KAE9531966.1"/>
    </source>
</evidence>
<comment type="caution">
    <text evidence="3">The sequence shown here is derived from an EMBL/GenBank/DDBJ whole genome shotgun (WGS) entry which is preliminary data.</text>
</comment>
<feature type="region of interest" description="Disordered" evidence="1">
    <location>
        <begin position="132"/>
        <end position="186"/>
    </location>
</feature>
<dbReference type="AlphaFoldDB" id="A0A6G0TF72"/>
<evidence type="ECO:0000313" key="4">
    <source>
        <dbReference type="Proteomes" id="UP000475862"/>
    </source>
</evidence>
<feature type="compositionally biased region" description="Low complexity" evidence="1">
    <location>
        <begin position="155"/>
        <end position="170"/>
    </location>
</feature>
<keyword evidence="2" id="KW-1133">Transmembrane helix</keyword>
<dbReference type="Proteomes" id="UP000475862">
    <property type="component" value="Unassembled WGS sequence"/>
</dbReference>
<dbReference type="EMBL" id="VYZN01000040">
    <property type="protein sequence ID" value="KAE9531966.1"/>
    <property type="molecule type" value="Genomic_DNA"/>
</dbReference>
<gene>
    <name evidence="3" type="ORF">AGLY_010168</name>
</gene>
<protein>
    <submittedName>
        <fullName evidence="3">Uncharacterized protein</fullName>
    </submittedName>
</protein>
<keyword evidence="4" id="KW-1185">Reference proteome</keyword>
<evidence type="ECO:0000256" key="1">
    <source>
        <dbReference type="SAM" id="MobiDB-lite"/>
    </source>
</evidence>
<accession>A0A6G0TF72</accession>
<feature type="transmembrane region" description="Helical" evidence="2">
    <location>
        <begin position="101"/>
        <end position="123"/>
    </location>
</feature>